<sequence length="83" mass="9510">MRQGNFNPKTEREIALYFSQAENGVPGKEDTLGQVVMEILRAGKSVNRKTICSKLLVRLEQAADEEMEKHYHELIAMLFGRED</sequence>
<reference evidence="1 2" key="1">
    <citation type="submission" date="2020-06" db="EMBL/GenBank/DDBJ databases">
        <title>Genome sequence of Paramixta manurensis strain PD-1.</title>
        <authorList>
            <person name="Lee C.W."/>
            <person name="Kim J."/>
        </authorList>
    </citation>
    <scope>NUCLEOTIDE SEQUENCE [LARGE SCALE GENOMIC DNA]</scope>
    <source>
        <strain evidence="1 2">PD-1</strain>
    </source>
</reference>
<evidence type="ECO:0000313" key="1">
    <source>
        <dbReference type="EMBL" id="QKJ88620.1"/>
    </source>
</evidence>
<dbReference type="Pfam" id="PF10798">
    <property type="entry name" value="YmgB"/>
    <property type="match status" value="1"/>
</dbReference>
<dbReference type="Proteomes" id="UP000505325">
    <property type="component" value="Chromosome"/>
</dbReference>
<accession>A0A6M8ULG1</accession>
<keyword evidence="2" id="KW-1185">Reference proteome</keyword>
<dbReference type="KEGG" id="pmak:PMPD1_3706"/>
<dbReference type="GO" id="GO:0071468">
    <property type="term" value="P:cellular response to acidic pH"/>
    <property type="evidence" value="ECO:0007669"/>
    <property type="project" value="InterPro"/>
</dbReference>
<gene>
    <name evidence="1" type="ORF">PMPD1_3706</name>
</gene>
<dbReference type="InterPro" id="IPR024753">
    <property type="entry name" value="AriR"/>
</dbReference>
<dbReference type="Gene3D" id="1.20.5.5260">
    <property type="match status" value="1"/>
</dbReference>
<organism evidence="1 2">
    <name type="scientific">Paramixta manurensis</name>
    <dbReference type="NCBI Taxonomy" id="2740817"/>
    <lineage>
        <taxon>Bacteria</taxon>
        <taxon>Pseudomonadati</taxon>
        <taxon>Pseudomonadota</taxon>
        <taxon>Gammaproteobacteria</taxon>
        <taxon>Enterobacterales</taxon>
        <taxon>Erwiniaceae</taxon>
        <taxon>Paramixta</taxon>
    </lineage>
</organism>
<name>A0A6M8ULG1_9GAMM</name>
<dbReference type="EMBL" id="CP054212">
    <property type="protein sequence ID" value="QKJ88620.1"/>
    <property type="molecule type" value="Genomic_DNA"/>
</dbReference>
<proteinExistence type="predicted"/>
<evidence type="ECO:0000313" key="2">
    <source>
        <dbReference type="Proteomes" id="UP000505325"/>
    </source>
</evidence>
<dbReference type="RefSeq" id="WP_173635475.1">
    <property type="nucleotide sequence ID" value="NZ_CP054212.1"/>
</dbReference>
<dbReference type="AlphaFoldDB" id="A0A6M8ULG1"/>
<protein>
    <submittedName>
        <fullName evidence="1">Two-component-system connector protein YcgZ</fullName>
    </submittedName>
</protein>
<dbReference type="NCBIfam" id="NF040640">
    <property type="entry name" value="YcgZ_fam"/>
    <property type="match status" value="1"/>
</dbReference>